<dbReference type="EMBL" id="JAAGRN010000006">
    <property type="protein sequence ID" value="NDY83632.1"/>
    <property type="molecule type" value="Genomic_DNA"/>
</dbReference>
<dbReference type="PANTHER" id="PTHR43317">
    <property type="entry name" value="THERMOSPERMINE SYNTHASE ACAULIS5"/>
    <property type="match status" value="1"/>
</dbReference>
<proteinExistence type="predicted"/>
<organism evidence="2">
    <name type="scientific">Sheuella amnicola</name>
    <dbReference type="NCBI Taxonomy" id="2707330"/>
    <lineage>
        <taxon>Bacteria</taxon>
        <taxon>Pseudomonadati</taxon>
        <taxon>Pseudomonadota</taxon>
        <taxon>Betaproteobacteria</taxon>
        <taxon>Burkholderiales</taxon>
        <taxon>Alcaligenaceae</taxon>
        <taxon>Sheuella</taxon>
    </lineage>
</organism>
<gene>
    <name evidence="2" type="ORF">G3I67_10345</name>
</gene>
<evidence type="ECO:0000313" key="2">
    <source>
        <dbReference type="EMBL" id="NDY83632.1"/>
    </source>
</evidence>
<comment type="caution">
    <text evidence="2">The sequence shown here is derived from an EMBL/GenBank/DDBJ whole genome shotgun (WGS) entry which is preliminary data.</text>
</comment>
<name>A0A6B2R036_9BURK</name>
<dbReference type="SUPFAM" id="SSF53335">
    <property type="entry name" value="S-adenosyl-L-methionine-dependent methyltransferases"/>
    <property type="match status" value="1"/>
</dbReference>
<accession>A0A6B2R036</accession>
<dbReference type="PANTHER" id="PTHR43317:SF11">
    <property type="entry name" value="POLYAMINE AMINOPROPYLTRANSFERASE 2"/>
    <property type="match status" value="1"/>
</dbReference>
<dbReference type="Gene3D" id="3.40.50.150">
    <property type="entry name" value="Vaccinia Virus protein VP39"/>
    <property type="match status" value="1"/>
</dbReference>
<sequence length="263" mass="29044">MSKPSKSRKSGHAPSVEDCPTISEFSGVRYLHFGTEWVQGAMSVKRPADLVIEYTAQMMAWLLFLEPSRSKSIGMLGLGAGSLARFCLKNTQNFLQVVEWNPQVTAACRMYFKLPSPARLSVTHEDAGLWVQDPGNHATQSILMVDLYDAQAQGPVRDSLAFYEGCRNALEEVGVLTVNLFGAHESFARNIRNLGKAFDGRILCLPQIDAGNQVVLAFKGPAIEVSLNQLLERAEQVESIYRLPARRWVRSFAGRATNGVLSI</sequence>
<keyword evidence="1" id="KW-0620">Polyamine biosynthesis</keyword>
<dbReference type="RefSeq" id="WP_163655011.1">
    <property type="nucleotide sequence ID" value="NZ_JAAGRN010000006.1"/>
</dbReference>
<protein>
    <submittedName>
        <fullName evidence="2">Spermidine synthase</fullName>
    </submittedName>
</protein>
<dbReference type="AlphaFoldDB" id="A0A6B2R036"/>
<dbReference type="InterPro" id="IPR029063">
    <property type="entry name" value="SAM-dependent_MTases_sf"/>
</dbReference>
<dbReference type="GO" id="GO:0006596">
    <property type="term" value="P:polyamine biosynthetic process"/>
    <property type="evidence" value="ECO:0007669"/>
    <property type="project" value="UniProtKB-KW"/>
</dbReference>
<reference evidence="2" key="1">
    <citation type="submission" date="2020-02" db="EMBL/GenBank/DDBJ databases">
        <authorList>
            <person name="Chen W.-M."/>
        </authorList>
    </citation>
    <scope>NUCLEOTIDE SEQUENCE</scope>
    <source>
        <strain evidence="2">NBD-18</strain>
    </source>
</reference>
<evidence type="ECO:0000256" key="1">
    <source>
        <dbReference type="ARBA" id="ARBA00023115"/>
    </source>
</evidence>